<sequence length="191" mass="21297">MNGLYAVRAEIINTPRRREKSGNECAFFCPPPSKFPFSGFILLLSGRAARVNSKGLSLPQRCPGHRLLAFYIPRAAGKPKPCICHVKCSPGELRRSLPSHFHTREKIGLVQHICKQRATSCASSQDHEGRDLQLFYQRGISTLVTKISVCHSALHTSFSFVYACWPQRLDEPTGRNQAPLFMAFGEKVLAA</sequence>
<dbReference type="EMBL" id="JANPWB010000014">
    <property type="protein sequence ID" value="KAJ1099630.1"/>
    <property type="molecule type" value="Genomic_DNA"/>
</dbReference>
<dbReference type="AlphaFoldDB" id="A0AAV7M755"/>
<protein>
    <submittedName>
        <fullName evidence="1">Uncharacterized protein</fullName>
    </submittedName>
</protein>
<evidence type="ECO:0000313" key="2">
    <source>
        <dbReference type="Proteomes" id="UP001066276"/>
    </source>
</evidence>
<accession>A0AAV7M755</accession>
<proteinExistence type="predicted"/>
<comment type="caution">
    <text evidence="1">The sequence shown here is derived from an EMBL/GenBank/DDBJ whole genome shotgun (WGS) entry which is preliminary data.</text>
</comment>
<gene>
    <name evidence="1" type="ORF">NDU88_004729</name>
</gene>
<name>A0AAV7M755_PLEWA</name>
<dbReference type="Proteomes" id="UP001066276">
    <property type="component" value="Chromosome 10"/>
</dbReference>
<keyword evidence="2" id="KW-1185">Reference proteome</keyword>
<reference evidence="1" key="1">
    <citation type="journal article" date="2022" name="bioRxiv">
        <title>Sequencing and chromosome-scale assembly of the giantPleurodeles waltlgenome.</title>
        <authorList>
            <person name="Brown T."/>
            <person name="Elewa A."/>
            <person name="Iarovenko S."/>
            <person name="Subramanian E."/>
            <person name="Araus A.J."/>
            <person name="Petzold A."/>
            <person name="Susuki M."/>
            <person name="Suzuki K.-i.T."/>
            <person name="Hayashi T."/>
            <person name="Toyoda A."/>
            <person name="Oliveira C."/>
            <person name="Osipova E."/>
            <person name="Leigh N.D."/>
            <person name="Simon A."/>
            <person name="Yun M.H."/>
        </authorList>
    </citation>
    <scope>NUCLEOTIDE SEQUENCE</scope>
    <source>
        <strain evidence="1">20211129_DDA</strain>
        <tissue evidence="1">Liver</tissue>
    </source>
</reference>
<organism evidence="1 2">
    <name type="scientific">Pleurodeles waltl</name>
    <name type="common">Iberian ribbed newt</name>
    <dbReference type="NCBI Taxonomy" id="8319"/>
    <lineage>
        <taxon>Eukaryota</taxon>
        <taxon>Metazoa</taxon>
        <taxon>Chordata</taxon>
        <taxon>Craniata</taxon>
        <taxon>Vertebrata</taxon>
        <taxon>Euteleostomi</taxon>
        <taxon>Amphibia</taxon>
        <taxon>Batrachia</taxon>
        <taxon>Caudata</taxon>
        <taxon>Salamandroidea</taxon>
        <taxon>Salamandridae</taxon>
        <taxon>Pleurodelinae</taxon>
        <taxon>Pleurodeles</taxon>
    </lineage>
</organism>
<evidence type="ECO:0000313" key="1">
    <source>
        <dbReference type="EMBL" id="KAJ1099630.1"/>
    </source>
</evidence>